<evidence type="ECO:0000256" key="1">
    <source>
        <dbReference type="SAM" id="MobiDB-lite"/>
    </source>
</evidence>
<dbReference type="Proteomes" id="UP000218238">
    <property type="component" value="Unassembled WGS sequence"/>
</dbReference>
<sequence length="286" mass="31848">MKPGIRRIEATLQNLDNRNITPAESQGFSKAPLSFQIYTNPSEAKNPNSDTESPQVVSDSDTQENTQADILTKHESVQAFKADDSEGKTPNLPKFKIPNFTSHRNVANPALASNLLIEIQQIVTAWQVELQTIVRQIQDIYLEGPIVNGWLESQPPEPAKETPIETPTTGTATLRNAEVEQLMNYVEEICATQAQNGSKNVLKDASSKEILRTGYRLCGLDAAGKAWNRPCPPEQVASVSMAIARYQKLRIYLTRKQELETHLAQLSETLIMLHAHLQSQQNLHKA</sequence>
<proteinExistence type="predicted"/>
<comment type="caution">
    <text evidence="2">The sequence shown here is derived from an EMBL/GenBank/DDBJ whole genome shotgun (WGS) entry which is preliminary data.</text>
</comment>
<dbReference type="RefSeq" id="WP_095722523.1">
    <property type="nucleotide sequence ID" value="NZ_NTFS01000163.1"/>
</dbReference>
<evidence type="ECO:0000313" key="3">
    <source>
        <dbReference type="Proteomes" id="UP000218238"/>
    </source>
</evidence>
<evidence type="ECO:0000313" key="2">
    <source>
        <dbReference type="EMBL" id="PAX53182.1"/>
    </source>
</evidence>
<reference evidence="2 3" key="1">
    <citation type="submission" date="2017-08" db="EMBL/GenBank/DDBJ databases">
        <title>Draft genome sequence of filamentous cyanobacterium Calothrix elsteri CCALA 953.</title>
        <authorList>
            <person name="Gagunashvili A.N."/>
            <person name="Elster J."/>
            <person name="Andresson O.S."/>
        </authorList>
    </citation>
    <scope>NUCLEOTIDE SEQUENCE [LARGE SCALE GENOMIC DNA]</scope>
    <source>
        <strain evidence="2 3">CCALA 953</strain>
    </source>
</reference>
<keyword evidence="3" id="KW-1185">Reference proteome</keyword>
<accession>A0A2A2THI2</accession>
<feature type="region of interest" description="Disordered" evidence="1">
    <location>
        <begin position="39"/>
        <end position="64"/>
    </location>
</feature>
<dbReference type="OrthoDB" id="508532at2"/>
<gene>
    <name evidence="2" type="ORF">CK510_15315</name>
</gene>
<protein>
    <submittedName>
        <fullName evidence="2">Uncharacterized protein</fullName>
    </submittedName>
</protein>
<dbReference type="EMBL" id="NTFS01000163">
    <property type="protein sequence ID" value="PAX53182.1"/>
    <property type="molecule type" value="Genomic_DNA"/>
</dbReference>
<dbReference type="AlphaFoldDB" id="A0A2A2THI2"/>
<organism evidence="2 3">
    <name type="scientific">Brunnivagina elsteri CCALA 953</name>
    <dbReference type="NCBI Taxonomy" id="987040"/>
    <lineage>
        <taxon>Bacteria</taxon>
        <taxon>Bacillati</taxon>
        <taxon>Cyanobacteriota</taxon>
        <taxon>Cyanophyceae</taxon>
        <taxon>Nostocales</taxon>
        <taxon>Calotrichaceae</taxon>
        <taxon>Brunnivagina</taxon>
    </lineage>
</organism>
<name>A0A2A2THI2_9CYAN</name>